<dbReference type="InterPro" id="IPR040442">
    <property type="entry name" value="Pyrv_kinase-like_dom_sf"/>
</dbReference>
<gene>
    <name evidence="1" type="ORF">MYCIT1_LOCUS21173</name>
</gene>
<proteinExistence type="predicted"/>
<organism evidence="1 2">
    <name type="scientific">Mycena citricolor</name>
    <dbReference type="NCBI Taxonomy" id="2018698"/>
    <lineage>
        <taxon>Eukaryota</taxon>
        <taxon>Fungi</taxon>
        <taxon>Dikarya</taxon>
        <taxon>Basidiomycota</taxon>
        <taxon>Agaricomycotina</taxon>
        <taxon>Agaricomycetes</taxon>
        <taxon>Agaricomycetidae</taxon>
        <taxon>Agaricales</taxon>
        <taxon>Marasmiineae</taxon>
        <taxon>Mycenaceae</taxon>
        <taxon>Mycena</taxon>
    </lineage>
</organism>
<dbReference type="GO" id="GO:0003824">
    <property type="term" value="F:catalytic activity"/>
    <property type="evidence" value="ECO:0007669"/>
    <property type="project" value="InterPro"/>
</dbReference>
<accession>A0AAD2Q449</accession>
<comment type="caution">
    <text evidence="1">The sequence shown here is derived from an EMBL/GenBank/DDBJ whole genome shotgun (WGS) entry which is preliminary data.</text>
</comment>
<name>A0AAD2Q449_9AGAR</name>
<dbReference type="AlphaFoldDB" id="A0AAD2Q449"/>
<dbReference type="Proteomes" id="UP001295794">
    <property type="component" value="Unassembled WGS sequence"/>
</dbReference>
<dbReference type="EMBL" id="CAVNYO010000401">
    <property type="protein sequence ID" value="CAK5274163.1"/>
    <property type="molecule type" value="Genomic_DNA"/>
</dbReference>
<keyword evidence="2" id="KW-1185">Reference proteome</keyword>
<dbReference type="InterPro" id="IPR015813">
    <property type="entry name" value="Pyrv/PenolPyrv_kinase-like_dom"/>
</dbReference>
<dbReference type="Gene3D" id="3.20.20.60">
    <property type="entry name" value="Phosphoenolpyruvate-binding domains"/>
    <property type="match status" value="1"/>
</dbReference>
<evidence type="ECO:0000313" key="1">
    <source>
        <dbReference type="EMBL" id="CAK5274163.1"/>
    </source>
</evidence>
<protein>
    <submittedName>
        <fullName evidence="1">Uncharacterized protein</fullName>
    </submittedName>
</protein>
<dbReference type="SUPFAM" id="SSF51621">
    <property type="entry name" value="Phosphoenolpyruvate/pyruvate domain"/>
    <property type="match status" value="1"/>
</dbReference>
<reference evidence="1" key="1">
    <citation type="submission" date="2023-11" db="EMBL/GenBank/DDBJ databases">
        <authorList>
            <person name="De Vega J J."/>
            <person name="De Vega J J."/>
        </authorList>
    </citation>
    <scope>NUCLEOTIDE SEQUENCE</scope>
</reference>
<sequence length="81" mass="8793">MYYLLVQPSFWTRDSRCTFYSQIGPFDLATSMNVEFGGEEHEAAMAKVVTACKKAGKVAAIFCMPSAASLSHVPVTNPSQA</sequence>
<evidence type="ECO:0000313" key="2">
    <source>
        <dbReference type="Proteomes" id="UP001295794"/>
    </source>
</evidence>